<dbReference type="EC" id="2.7.7.7" evidence="1"/>
<dbReference type="PRINTS" id="PR00868">
    <property type="entry name" value="DNAPOLI"/>
</dbReference>
<dbReference type="STRING" id="43064.SAMN04488086_1289"/>
<dbReference type="RefSeq" id="WP_086941901.1">
    <property type="nucleotide sequence ID" value="NZ_FONM01000028.1"/>
</dbReference>
<evidence type="ECO:0000313" key="6">
    <source>
        <dbReference type="Proteomes" id="UP000195985"/>
    </source>
</evidence>
<evidence type="ECO:0000256" key="3">
    <source>
        <dbReference type="ARBA" id="ARBA00049244"/>
    </source>
</evidence>
<dbReference type="Proteomes" id="UP000195985">
    <property type="component" value="Unassembled WGS sequence"/>
</dbReference>
<keyword evidence="6" id="KW-1185">Reference proteome</keyword>
<dbReference type="InterPro" id="IPR002298">
    <property type="entry name" value="DNA_polymerase_A"/>
</dbReference>
<dbReference type="Gene3D" id="1.10.150.20">
    <property type="entry name" value="5' to 3' exonuclease, C-terminal subdomain"/>
    <property type="match status" value="1"/>
</dbReference>
<dbReference type="GO" id="GO:0003887">
    <property type="term" value="F:DNA-directed DNA polymerase activity"/>
    <property type="evidence" value="ECO:0007669"/>
    <property type="project" value="UniProtKB-EC"/>
</dbReference>
<feature type="domain" description="DNA-directed DNA polymerase family A palm" evidence="4">
    <location>
        <begin position="205"/>
        <end position="397"/>
    </location>
</feature>
<dbReference type="SUPFAM" id="SSF56672">
    <property type="entry name" value="DNA/RNA polymerases"/>
    <property type="match status" value="1"/>
</dbReference>
<proteinExistence type="predicted"/>
<dbReference type="Pfam" id="PF00476">
    <property type="entry name" value="DNA_pol_A"/>
    <property type="match status" value="1"/>
</dbReference>
<keyword evidence="2" id="KW-0235">DNA replication</keyword>
<dbReference type="GO" id="GO:0006261">
    <property type="term" value="P:DNA-templated DNA replication"/>
    <property type="evidence" value="ECO:0007669"/>
    <property type="project" value="InterPro"/>
</dbReference>
<comment type="catalytic activity">
    <reaction evidence="3">
        <text>DNA(n) + a 2'-deoxyribonucleoside 5'-triphosphate = DNA(n+1) + diphosphate</text>
        <dbReference type="Rhea" id="RHEA:22508"/>
        <dbReference type="Rhea" id="RHEA-COMP:17339"/>
        <dbReference type="Rhea" id="RHEA-COMP:17340"/>
        <dbReference type="ChEBI" id="CHEBI:33019"/>
        <dbReference type="ChEBI" id="CHEBI:61560"/>
        <dbReference type="ChEBI" id="CHEBI:173112"/>
        <dbReference type="EC" id="2.7.7.7"/>
    </reaction>
</comment>
<name>A0A1W1IDE2_9LACT</name>
<dbReference type="AlphaFoldDB" id="A0A1W1IDE2"/>
<dbReference type="InterPro" id="IPR043502">
    <property type="entry name" value="DNA/RNA_pol_sf"/>
</dbReference>
<evidence type="ECO:0000259" key="4">
    <source>
        <dbReference type="SMART" id="SM00482"/>
    </source>
</evidence>
<evidence type="ECO:0000313" key="5">
    <source>
        <dbReference type="EMBL" id="SLM51015.1"/>
    </source>
</evidence>
<dbReference type="OrthoDB" id="3010383at2"/>
<dbReference type="EMBL" id="FWEY01000002">
    <property type="protein sequence ID" value="SLM51015.1"/>
    <property type="molecule type" value="Genomic_DNA"/>
</dbReference>
<protein>
    <recommendedName>
        <fullName evidence="1">DNA-directed DNA polymerase</fullName>
        <ecNumber evidence="1">2.7.7.7</ecNumber>
    </recommendedName>
</protein>
<dbReference type="SMART" id="SM00482">
    <property type="entry name" value="POLAc"/>
    <property type="match status" value="1"/>
</dbReference>
<gene>
    <name evidence="5" type="ORF">TPAS_690</name>
</gene>
<accession>A0A1W1IDE2</accession>
<dbReference type="GO" id="GO:0006302">
    <property type="term" value="P:double-strand break repair"/>
    <property type="evidence" value="ECO:0007669"/>
    <property type="project" value="TreeGrafter"/>
</dbReference>
<dbReference type="PANTHER" id="PTHR10133:SF27">
    <property type="entry name" value="DNA POLYMERASE NU"/>
    <property type="match status" value="1"/>
</dbReference>
<sequence>MTHFQQHHDVGVGRYGLADIDLPYSSLQKILLLPLNYDVESRGPHVRRILQASNVFSSLYDLEKSIQPLLSTIESRGLIVAERWFSDVLPKRQDELNRTIEEISKYVLVEGNEIDTSRVTDFLIRNDLPAANDNDKFQMYRNLHPLYELLLKNNKQQQFLKQWGNKLLAEGRRTESGVVIKGNWQSFSSYSGRMFCKQLPLTSLPKAVREFITSPDERVILSLDFNNAELRILAYYSKCTKLLEQFEIGEDIHFQTGTMIAQAIGLKDANVAVIRKTGKQFAFALLYGAGTSMIVNNLRKLVPTVTSATVSQLVTAFFKTYPEVHLFLDNLEKDSHLLTPFGRIKPLATFKPTQKRNYPFQSSIAVAVKQLMLIANKRFDVVHVIHDEIWILAPTREPTVVEEVIEEFYHQLLNILPDFPISGFIKVEPIGGNTHEHG</sequence>
<reference evidence="6" key="1">
    <citation type="submission" date="2016-04" db="EMBL/GenBank/DDBJ databases">
        <authorList>
            <person name="Strepis N."/>
        </authorList>
    </citation>
    <scope>NUCLEOTIDE SEQUENCE [LARGE SCALE GENOMIC DNA]</scope>
</reference>
<evidence type="ECO:0000256" key="1">
    <source>
        <dbReference type="ARBA" id="ARBA00012417"/>
    </source>
</evidence>
<dbReference type="GO" id="GO:0003677">
    <property type="term" value="F:DNA binding"/>
    <property type="evidence" value="ECO:0007669"/>
    <property type="project" value="InterPro"/>
</dbReference>
<dbReference type="Gene3D" id="3.30.70.370">
    <property type="match status" value="1"/>
</dbReference>
<evidence type="ECO:0000256" key="2">
    <source>
        <dbReference type="ARBA" id="ARBA00022705"/>
    </source>
</evidence>
<dbReference type="InterPro" id="IPR001098">
    <property type="entry name" value="DNA-dir_DNA_pol_A_palm_dom"/>
</dbReference>
<organism evidence="5 6">
    <name type="scientific">Trichococcus pasteurii</name>
    <dbReference type="NCBI Taxonomy" id="43064"/>
    <lineage>
        <taxon>Bacteria</taxon>
        <taxon>Bacillati</taxon>
        <taxon>Bacillota</taxon>
        <taxon>Bacilli</taxon>
        <taxon>Lactobacillales</taxon>
        <taxon>Carnobacteriaceae</taxon>
        <taxon>Trichococcus</taxon>
    </lineage>
</organism>
<dbReference type="PANTHER" id="PTHR10133">
    <property type="entry name" value="DNA POLYMERASE I"/>
    <property type="match status" value="1"/>
</dbReference>